<dbReference type="Gene3D" id="3.40.50.1820">
    <property type="entry name" value="alpha/beta hydrolase"/>
    <property type="match status" value="1"/>
</dbReference>
<feature type="region of interest" description="Disordered" evidence="1">
    <location>
        <begin position="1"/>
        <end position="27"/>
    </location>
</feature>
<feature type="compositionally biased region" description="Basic and acidic residues" evidence="1">
    <location>
        <begin position="1"/>
        <end position="12"/>
    </location>
</feature>
<protein>
    <recommendedName>
        <fullName evidence="5">Alpha/beta hydrolase</fullName>
    </recommendedName>
</protein>
<evidence type="ECO:0000313" key="4">
    <source>
        <dbReference type="Proteomes" id="UP000612362"/>
    </source>
</evidence>
<evidence type="ECO:0000256" key="1">
    <source>
        <dbReference type="SAM" id="MobiDB-lite"/>
    </source>
</evidence>
<organism evidence="3 4">
    <name type="scientific">Ktedonospora formicarum</name>
    <dbReference type="NCBI Taxonomy" id="2778364"/>
    <lineage>
        <taxon>Bacteria</taxon>
        <taxon>Bacillati</taxon>
        <taxon>Chloroflexota</taxon>
        <taxon>Ktedonobacteria</taxon>
        <taxon>Ktedonobacterales</taxon>
        <taxon>Ktedonobacteraceae</taxon>
        <taxon>Ktedonospora</taxon>
    </lineage>
</organism>
<feature type="transmembrane region" description="Helical" evidence="2">
    <location>
        <begin position="37"/>
        <end position="58"/>
    </location>
</feature>
<sequence>MHTEAQEHRSDAWSDDNSSSTSSTQHKRRKHAAFGMVLARALLLGIFVISLLTSLTPWGQAAARASFILPSLLLASEPLPLQVAGEPITHTQQAVPAKHGTLYLDIYAPTTTPLFAKERQGILLLPGVGDQRQVPQLINLSQTLARSGLVVMNMTTSTLLQDTVTAQDIDDVVQAFQLLVARPELQGQHCGMIAFSAGVPLVTAAAANQYIRARVAYVTAFGGYYNAETLLETFGRRAVSFDGQTSPWQPTAYALEVLTNVTTETLPENERTMVRQALGPYGTPLTSAELEQLSSPARAIYALLGGKEPGRVVQNMAALTPEMRSQLRGLSPVPILKMCARPFTCFMTATMPSCHLPRHAPLIEIYHTSIIPMNTLSFISSTTLRYARIYRSCRSLAMELNSLTYLFKSSRPRRSDFI</sequence>
<evidence type="ECO:0000313" key="3">
    <source>
        <dbReference type="EMBL" id="GHO50242.1"/>
    </source>
</evidence>
<dbReference type="RefSeq" id="WP_220199293.1">
    <property type="nucleotide sequence ID" value="NZ_BNJF01000007.1"/>
</dbReference>
<comment type="caution">
    <text evidence="3">The sequence shown here is derived from an EMBL/GenBank/DDBJ whole genome shotgun (WGS) entry which is preliminary data.</text>
</comment>
<dbReference type="AlphaFoldDB" id="A0A8J3ICM3"/>
<evidence type="ECO:0008006" key="5">
    <source>
        <dbReference type="Google" id="ProtNLM"/>
    </source>
</evidence>
<keyword evidence="2" id="KW-1133">Transmembrane helix</keyword>
<accession>A0A8J3ICM3</accession>
<evidence type="ECO:0000256" key="2">
    <source>
        <dbReference type="SAM" id="Phobius"/>
    </source>
</evidence>
<gene>
    <name evidence="3" type="ORF">KSX_84050</name>
</gene>
<reference evidence="3" key="1">
    <citation type="submission" date="2020-10" db="EMBL/GenBank/DDBJ databases">
        <title>Taxonomic study of unclassified bacteria belonging to the class Ktedonobacteria.</title>
        <authorList>
            <person name="Yabe S."/>
            <person name="Wang C.M."/>
            <person name="Zheng Y."/>
            <person name="Sakai Y."/>
            <person name="Cavaletti L."/>
            <person name="Monciardini P."/>
            <person name="Donadio S."/>
        </authorList>
    </citation>
    <scope>NUCLEOTIDE SEQUENCE</scope>
    <source>
        <strain evidence="3">SOSP1-1</strain>
    </source>
</reference>
<proteinExistence type="predicted"/>
<dbReference type="Proteomes" id="UP000612362">
    <property type="component" value="Unassembled WGS sequence"/>
</dbReference>
<dbReference type="EMBL" id="BNJF01000007">
    <property type="protein sequence ID" value="GHO50242.1"/>
    <property type="molecule type" value="Genomic_DNA"/>
</dbReference>
<name>A0A8J3ICM3_9CHLR</name>
<dbReference type="SUPFAM" id="SSF53474">
    <property type="entry name" value="alpha/beta-Hydrolases"/>
    <property type="match status" value="1"/>
</dbReference>
<keyword evidence="2" id="KW-0472">Membrane</keyword>
<keyword evidence="4" id="KW-1185">Reference proteome</keyword>
<keyword evidence="2" id="KW-0812">Transmembrane</keyword>
<dbReference type="InterPro" id="IPR029058">
    <property type="entry name" value="AB_hydrolase_fold"/>
</dbReference>